<name>A0ABV8TZM3_9ACTN</name>
<comment type="caution">
    <text evidence="2">The sequence shown here is derived from an EMBL/GenBank/DDBJ whole genome shotgun (WGS) entry which is preliminary data.</text>
</comment>
<dbReference type="EMBL" id="JBHSDK010000015">
    <property type="protein sequence ID" value="MFC4335868.1"/>
    <property type="molecule type" value="Genomic_DNA"/>
</dbReference>
<feature type="region of interest" description="Disordered" evidence="1">
    <location>
        <begin position="85"/>
        <end position="190"/>
    </location>
</feature>
<protein>
    <submittedName>
        <fullName evidence="2">Uncharacterized protein</fullName>
    </submittedName>
</protein>
<dbReference type="RefSeq" id="WP_380621151.1">
    <property type="nucleotide sequence ID" value="NZ_JBHSDK010000015.1"/>
</dbReference>
<evidence type="ECO:0000313" key="2">
    <source>
        <dbReference type="EMBL" id="MFC4335868.1"/>
    </source>
</evidence>
<keyword evidence="3" id="KW-1185">Reference proteome</keyword>
<dbReference type="Proteomes" id="UP001595823">
    <property type="component" value="Unassembled WGS sequence"/>
</dbReference>
<accession>A0ABV8TZM3</accession>
<proteinExistence type="predicted"/>
<organism evidence="2 3">
    <name type="scientific">Salininema proteolyticum</name>
    <dbReference type="NCBI Taxonomy" id="1607685"/>
    <lineage>
        <taxon>Bacteria</taxon>
        <taxon>Bacillati</taxon>
        <taxon>Actinomycetota</taxon>
        <taxon>Actinomycetes</taxon>
        <taxon>Glycomycetales</taxon>
        <taxon>Glycomycetaceae</taxon>
        <taxon>Salininema</taxon>
    </lineage>
</organism>
<evidence type="ECO:0000256" key="1">
    <source>
        <dbReference type="SAM" id="MobiDB-lite"/>
    </source>
</evidence>
<sequence length="228" mass="24407">MSQLEELRSRFAAFKERVNELKAQTGAAQIDTEELADRLGNIGTEGSADTLRNAAGRFEGGRVTLTTLDTMVDSALELIDQAMNQQGGSSKSPTGDIPFSVTVQEKSDPNLFTSPGSFEKENQEADDDGDKSKVRRLGRKFVRNTGNLQKSLKDQAGSIAGQQDGVDPWGPDARTETSTPQTPTATNPPQADVKIVDAVGSLFVAGAVAFEAATRFMPKRKKDGNGTQ</sequence>
<gene>
    <name evidence="2" type="ORF">ACFPET_11710</name>
</gene>
<evidence type="ECO:0000313" key="3">
    <source>
        <dbReference type="Proteomes" id="UP001595823"/>
    </source>
</evidence>
<reference evidence="3" key="1">
    <citation type="journal article" date="2019" name="Int. J. Syst. Evol. Microbiol.">
        <title>The Global Catalogue of Microorganisms (GCM) 10K type strain sequencing project: providing services to taxonomists for standard genome sequencing and annotation.</title>
        <authorList>
            <consortium name="The Broad Institute Genomics Platform"/>
            <consortium name="The Broad Institute Genome Sequencing Center for Infectious Disease"/>
            <person name="Wu L."/>
            <person name="Ma J."/>
        </authorList>
    </citation>
    <scope>NUCLEOTIDE SEQUENCE [LARGE SCALE GENOMIC DNA]</scope>
    <source>
        <strain evidence="3">IBRC-M 10908</strain>
    </source>
</reference>
<feature type="compositionally biased region" description="Low complexity" evidence="1">
    <location>
        <begin position="176"/>
        <end position="189"/>
    </location>
</feature>
<feature type="compositionally biased region" description="Basic residues" evidence="1">
    <location>
        <begin position="133"/>
        <end position="142"/>
    </location>
</feature>